<feature type="domain" description="G" evidence="6">
    <location>
        <begin position="153"/>
        <end position="259"/>
    </location>
</feature>
<dbReference type="Gene3D" id="3.40.50.300">
    <property type="entry name" value="P-loop containing nucleotide triphosphate hydrolases"/>
    <property type="match status" value="1"/>
</dbReference>
<dbReference type="InterPro" id="IPR027417">
    <property type="entry name" value="P-loop_NTPase"/>
</dbReference>
<dbReference type="GO" id="GO:0005743">
    <property type="term" value="C:mitochondrial inner membrane"/>
    <property type="evidence" value="ECO:0007669"/>
    <property type="project" value="UniProtKB-SubCell"/>
</dbReference>
<keyword evidence="1 4" id="KW-0547">Nucleotide-binding</keyword>
<dbReference type="AlphaFoldDB" id="A0A0K0FAR5"/>
<dbReference type="PRINTS" id="PR00326">
    <property type="entry name" value="GTP1OBG"/>
</dbReference>
<keyword evidence="7" id="KW-1185">Reference proteome</keyword>
<evidence type="ECO:0000313" key="8">
    <source>
        <dbReference type="WBParaSite" id="SVE_0592000.1"/>
    </source>
</evidence>
<evidence type="ECO:0000256" key="4">
    <source>
        <dbReference type="PIRNR" id="PIRNR006230"/>
    </source>
</evidence>
<keyword evidence="4" id="KW-0496">Mitochondrion</keyword>
<dbReference type="Proteomes" id="UP000035680">
    <property type="component" value="Unassembled WGS sequence"/>
</dbReference>
<dbReference type="InterPro" id="IPR006073">
    <property type="entry name" value="GTP-bd"/>
</dbReference>
<dbReference type="PIRSF" id="PIRSF006230">
    <property type="entry name" value="MG442"/>
    <property type="match status" value="1"/>
</dbReference>
<name>A0A0K0FAR5_STRVS</name>
<reference evidence="8" key="2">
    <citation type="submission" date="2015-08" db="UniProtKB">
        <authorList>
            <consortium name="WormBaseParasite"/>
        </authorList>
    </citation>
    <scope>IDENTIFICATION</scope>
</reference>
<evidence type="ECO:0000256" key="2">
    <source>
        <dbReference type="ARBA" id="ARBA00023134"/>
    </source>
</evidence>
<evidence type="ECO:0000256" key="1">
    <source>
        <dbReference type="ARBA" id="ARBA00022741"/>
    </source>
</evidence>
<dbReference type="FunFam" id="3.40.50.300:FF:000876">
    <property type="entry name" value="Mitochondrial GTPase 1"/>
    <property type="match status" value="1"/>
</dbReference>
<evidence type="ECO:0000256" key="3">
    <source>
        <dbReference type="ARBA" id="ARBA00045284"/>
    </source>
</evidence>
<evidence type="ECO:0000313" key="7">
    <source>
        <dbReference type="Proteomes" id="UP000035680"/>
    </source>
</evidence>
<keyword evidence="2 4" id="KW-0342">GTP-binding</keyword>
<feature type="binding site" evidence="5">
    <location>
        <begin position="88"/>
        <end position="91"/>
    </location>
    <ligand>
        <name>GTP</name>
        <dbReference type="ChEBI" id="CHEBI:37565"/>
    </ligand>
</feature>
<comment type="similarity">
    <text evidence="4">Belongs to the TRAFAC class YlqF/YawG GTPase family. MTG1 subfamily.</text>
</comment>
<dbReference type="Gene3D" id="1.10.1580.10">
    <property type="match status" value="1"/>
</dbReference>
<comment type="function">
    <text evidence="3 4">Plays a role in the regulation of the mitochondrial ribosome assembly and of translational activity. Displays mitochondrial GTPase activity.</text>
</comment>
<dbReference type="CDD" id="cd01856">
    <property type="entry name" value="YlqF"/>
    <property type="match status" value="1"/>
</dbReference>
<dbReference type="PANTHER" id="PTHR45782">
    <property type="entry name" value="MITOCHONDRIAL RIBOSOME-ASSOCIATED GTPASE 1"/>
    <property type="match status" value="1"/>
</dbReference>
<dbReference type="PANTHER" id="PTHR45782:SF4">
    <property type="entry name" value="MITOCHONDRIAL RIBOSOME-ASSOCIATED GTPASE 1"/>
    <property type="match status" value="1"/>
</dbReference>
<dbReference type="InterPro" id="IPR023179">
    <property type="entry name" value="GTP-bd_ortho_bundle_sf"/>
</dbReference>
<dbReference type="InterPro" id="IPR016478">
    <property type="entry name" value="GTPase_MTG1"/>
</dbReference>
<evidence type="ECO:0000259" key="6">
    <source>
        <dbReference type="Pfam" id="PF01926"/>
    </source>
</evidence>
<reference evidence="7" key="1">
    <citation type="submission" date="2014-07" db="EMBL/GenBank/DDBJ databases">
        <authorList>
            <person name="Martin A.A"/>
            <person name="De Silva N."/>
        </authorList>
    </citation>
    <scope>NUCLEOTIDE SEQUENCE</scope>
</reference>
<dbReference type="GO" id="GO:0005525">
    <property type="term" value="F:GTP binding"/>
    <property type="evidence" value="ECO:0007669"/>
    <property type="project" value="UniProtKB-KW"/>
</dbReference>
<feature type="binding site" evidence="5">
    <location>
        <begin position="161"/>
        <end position="166"/>
    </location>
    <ligand>
        <name>GTP</name>
        <dbReference type="ChEBI" id="CHEBI:37565"/>
    </ligand>
</feature>
<dbReference type="WBParaSite" id="SVE_0592000.1">
    <property type="protein sequence ID" value="SVE_0592000.1"/>
    <property type="gene ID" value="SVE_0592000"/>
</dbReference>
<evidence type="ECO:0000256" key="5">
    <source>
        <dbReference type="PIRSR" id="PIRSR006230-1"/>
    </source>
</evidence>
<organism evidence="7 8">
    <name type="scientific">Strongyloides venezuelensis</name>
    <name type="common">Threadworm</name>
    <dbReference type="NCBI Taxonomy" id="75913"/>
    <lineage>
        <taxon>Eukaryota</taxon>
        <taxon>Metazoa</taxon>
        <taxon>Ecdysozoa</taxon>
        <taxon>Nematoda</taxon>
        <taxon>Chromadorea</taxon>
        <taxon>Rhabditida</taxon>
        <taxon>Tylenchina</taxon>
        <taxon>Panagrolaimomorpha</taxon>
        <taxon>Strongyloidoidea</taxon>
        <taxon>Strongyloididae</taxon>
        <taxon>Strongyloides</taxon>
    </lineage>
</organism>
<feature type="binding site" evidence="5">
    <location>
        <position position="214"/>
    </location>
    <ligand>
        <name>GTP</name>
        <dbReference type="ChEBI" id="CHEBI:37565"/>
    </ligand>
</feature>
<accession>A0A0K0FAR5</accession>
<dbReference type="GO" id="GO:0032543">
    <property type="term" value="P:mitochondrial translation"/>
    <property type="evidence" value="ECO:0007669"/>
    <property type="project" value="TreeGrafter"/>
</dbReference>
<sequence>MFKNIIGTRRLLSNVPPKIRESFTVPPGFDYRTWFPLHMSVQLSKMEGKLRSVDMIVEVHDARIPITGRNKEFYDKLYAIRPHMLVLNKMDLIDLKKYKIPIENYYRDIGIHNIVWTDCKRRVGKAIADFKSVMLELLRSEHRFNREVKTEYQVMVVGIPNVGKSSLINSLRSNTMGVKHNAVAEGARPGVTVRVQNRVRIMDKPKVYILDTPGVLNPRIKDIDSSMKLGLCNLIIESATNIKYIADYLLFFLNRTGDYSYVDLLKLEKPTDNIDDVILQICKSNDFKKQSLMGKDYETFWDRDKAIKLFINQYRKNKFSDNCLDKEILLNYNY</sequence>
<comment type="subcellular location">
    <subcellularLocation>
        <location evidence="4">Mitochondrion inner membrane</location>
        <topology evidence="4">Peripheral membrane protein</topology>
    </subcellularLocation>
</comment>
<protein>
    <recommendedName>
        <fullName evidence="4">Mitochondrial GTPase 1</fullName>
    </recommendedName>
</protein>
<dbReference type="GO" id="GO:0003924">
    <property type="term" value="F:GTPase activity"/>
    <property type="evidence" value="ECO:0007669"/>
    <property type="project" value="TreeGrafter"/>
</dbReference>
<proteinExistence type="inferred from homology"/>
<dbReference type="Pfam" id="PF01926">
    <property type="entry name" value="MMR_HSR1"/>
    <property type="match status" value="1"/>
</dbReference>
<dbReference type="STRING" id="75913.A0A0K0FAR5"/>
<dbReference type="SUPFAM" id="SSF52540">
    <property type="entry name" value="P-loop containing nucleoside triphosphate hydrolases"/>
    <property type="match status" value="1"/>
</dbReference>